<evidence type="ECO:0000256" key="2">
    <source>
        <dbReference type="ARBA" id="ARBA00022723"/>
    </source>
</evidence>
<dbReference type="AlphaFoldDB" id="A0A1X6MZZ4"/>
<dbReference type="GO" id="GO:0016706">
    <property type="term" value="F:2-oxoglutarate-dependent dioxygenase activity"/>
    <property type="evidence" value="ECO:0007669"/>
    <property type="project" value="TreeGrafter"/>
</dbReference>
<dbReference type="SUPFAM" id="SSF51197">
    <property type="entry name" value="Clavaminate synthase-like"/>
    <property type="match status" value="1"/>
</dbReference>
<evidence type="ECO:0000256" key="3">
    <source>
        <dbReference type="ARBA" id="ARBA00022964"/>
    </source>
</evidence>
<dbReference type="GO" id="GO:0046872">
    <property type="term" value="F:metal ion binding"/>
    <property type="evidence" value="ECO:0007669"/>
    <property type="project" value="UniProtKB-KW"/>
</dbReference>
<dbReference type="InterPro" id="IPR003819">
    <property type="entry name" value="TauD/TfdA-like"/>
</dbReference>
<gene>
    <name evidence="7" type="ORF">POSPLADRAFT_1056538</name>
</gene>
<dbReference type="InterPro" id="IPR042098">
    <property type="entry name" value="TauD-like_sf"/>
</dbReference>
<dbReference type="PANTHER" id="PTHR30468:SF10">
    <property type="entry name" value="TAUD_TFDA-LIKE DOMAIN-CONTAINING PROTEIN"/>
    <property type="match status" value="1"/>
</dbReference>
<keyword evidence="2" id="KW-0479">Metal-binding</keyword>
<accession>A0A1X6MZZ4</accession>
<keyword evidence="4" id="KW-0560">Oxidoreductase</keyword>
<comment type="similarity">
    <text evidence="1">Belongs to the TfdA dioxygenase family.</text>
</comment>
<evidence type="ECO:0000259" key="6">
    <source>
        <dbReference type="Pfam" id="PF02668"/>
    </source>
</evidence>
<keyword evidence="5" id="KW-0408">Iron</keyword>
<evidence type="ECO:0000256" key="5">
    <source>
        <dbReference type="ARBA" id="ARBA00023004"/>
    </source>
</evidence>
<name>A0A1X6MZZ4_9APHY</name>
<reference evidence="7 8" key="1">
    <citation type="submission" date="2017-04" db="EMBL/GenBank/DDBJ databases">
        <title>Genome Sequence of the Model Brown-Rot Fungus Postia placenta SB12.</title>
        <authorList>
            <consortium name="DOE Joint Genome Institute"/>
            <person name="Gaskell J."/>
            <person name="Kersten P."/>
            <person name="Larrondo L.F."/>
            <person name="Canessa P."/>
            <person name="Martinez D."/>
            <person name="Hibbett D."/>
            <person name="Schmoll M."/>
            <person name="Kubicek C.P."/>
            <person name="Martinez A.T."/>
            <person name="Yadav J."/>
            <person name="Master E."/>
            <person name="Magnuson J.K."/>
            <person name="James T."/>
            <person name="Yaver D."/>
            <person name="Berka R."/>
            <person name="Labutti K."/>
            <person name="Lipzen A."/>
            <person name="Aerts A."/>
            <person name="Barry K."/>
            <person name="Henrissat B."/>
            <person name="Blanchette R."/>
            <person name="Grigoriev I."/>
            <person name="Cullen D."/>
        </authorList>
    </citation>
    <scope>NUCLEOTIDE SEQUENCE [LARGE SCALE GENOMIC DNA]</scope>
    <source>
        <strain evidence="7 8">MAD-698-R-SB12</strain>
    </source>
</reference>
<dbReference type="Proteomes" id="UP000194127">
    <property type="component" value="Unassembled WGS sequence"/>
</dbReference>
<proteinExistence type="inferred from homology"/>
<organism evidence="7 8">
    <name type="scientific">Postia placenta MAD-698-R-SB12</name>
    <dbReference type="NCBI Taxonomy" id="670580"/>
    <lineage>
        <taxon>Eukaryota</taxon>
        <taxon>Fungi</taxon>
        <taxon>Dikarya</taxon>
        <taxon>Basidiomycota</taxon>
        <taxon>Agaricomycotina</taxon>
        <taxon>Agaricomycetes</taxon>
        <taxon>Polyporales</taxon>
        <taxon>Adustoporiaceae</taxon>
        <taxon>Rhodonia</taxon>
    </lineage>
</organism>
<evidence type="ECO:0000256" key="1">
    <source>
        <dbReference type="ARBA" id="ARBA00005896"/>
    </source>
</evidence>
<evidence type="ECO:0000313" key="7">
    <source>
        <dbReference type="EMBL" id="OSX61941.1"/>
    </source>
</evidence>
<dbReference type="Pfam" id="PF02668">
    <property type="entry name" value="TauD"/>
    <property type="match status" value="1"/>
</dbReference>
<feature type="domain" description="TauD/TfdA-like" evidence="6">
    <location>
        <begin position="38"/>
        <end position="328"/>
    </location>
</feature>
<keyword evidence="8" id="KW-1185">Reference proteome</keyword>
<sequence>MSNTAIATSTLTETFSRLSVRASTEPLKPTGAFDKYEFAELTPVIGREYSNVQLTDLLKAENADELIRELAIIGELSQRNVVFFKNQDIDLEQQKVLGNKLGVLSGRPKESGLHIHPTITTQEKVESGPEIHVITSAKHKQIELEDDLDVSQFATREWHSDITFEPVPSDFAILKIHTLPETGGDTLWASGYEAYDRLSPALAKHLEGLTAVHEATFFKSYVERQGKTLHEGPRGNPENVGTDLRTVHPVIRTNPVTGWKALFVNKNFTRRILELTKDESDATLDYLFRLVSDNHDLQVRFKWSKNDVAIWANSASFHNITRDYDDHREGDRVVSLGEKPYFDPNSKSRREALGQKKRIFGFKVTQ</sequence>
<dbReference type="PANTHER" id="PTHR30468">
    <property type="entry name" value="ALPHA-KETOGLUTARATE-DEPENDENT SULFONATE DIOXYGENASE"/>
    <property type="match status" value="1"/>
</dbReference>
<dbReference type="EMBL" id="KZ110597">
    <property type="protein sequence ID" value="OSX61941.1"/>
    <property type="molecule type" value="Genomic_DNA"/>
</dbReference>
<dbReference type="RefSeq" id="XP_024338735.1">
    <property type="nucleotide sequence ID" value="XM_024480793.1"/>
</dbReference>
<keyword evidence="3" id="KW-0223">Dioxygenase</keyword>
<dbReference type="GeneID" id="36325743"/>
<dbReference type="OrthoDB" id="10257314at2759"/>
<evidence type="ECO:0000256" key="4">
    <source>
        <dbReference type="ARBA" id="ARBA00023002"/>
    </source>
</evidence>
<protein>
    <recommendedName>
        <fullName evidence="6">TauD/TfdA-like domain-containing protein</fullName>
    </recommendedName>
</protein>
<dbReference type="STRING" id="670580.A0A1X6MZZ4"/>
<dbReference type="InterPro" id="IPR051323">
    <property type="entry name" value="AtsK-like"/>
</dbReference>
<dbReference type="Gene3D" id="3.60.130.10">
    <property type="entry name" value="Clavaminate synthase-like"/>
    <property type="match status" value="1"/>
</dbReference>
<evidence type="ECO:0000313" key="8">
    <source>
        <dbReference type="Proteomes" id="UP000194127"/>
    </source>
</evidence>
<dbReference type="GO" id="GO:0005737">
    <property type="term" value="C:cytoplasm"/>
    <property type="evidence" value="ECO:0007669"/>
    <property type="project" value="TreeGrafter"/>
</dbReference>